<dbReference type="Gene3D" id="3.30.530.20">
    <property type="match status" value="1"/>
</dbReference>
<dbReference type="EMBL" id="BIXY01000006">
    <property type="protein sequence ID" value="GCF07155.1"/>
    <property type="molecule type" value="Genomic_DNA"/>
</dbReference>
<dbReference type="CDD" id="cd07820">
    <property type="entry name" value="SRPBCC_3"/>
    <property type="match status" value="1"/>
</dbReference>
<sequence length="155" mass="17862">MATIRVETYIQAPIELCFDLSRSVNMHDEPPVAGVTSGLLELNDTITTESVRFGTRQSITSQISEMEHPYRFVDVLTRGYFKILRHTHLFTAEKQGTLMVDELEFRSPGRFAPLVDQLLLKQYMRRILLKRNLHIKQVAESGQTDKYLQSNSKSM</sequence>
<proteinExistence type="predicted"/>
<evidence type="ECO:0000313" key="1">
    <source>
        <dbReference type="EMBL" id="GCF07155.1"/>
    </source>
</evidence>
<keyword evidence="2" id="KW-1185">Reference proteome</keyword>
<dbReference type="RefSeq" id="WP_149400187.1">
    <property type="nucleotide sequence ID" value="NZ_BIXY01000006.1"/>
</dbReference>
<evidence type="ECO:0000313" key="2">
    <source>
        <dbReference type="Proteomes" id="UP000322530"/>
    </source>
</evidence>
<comment type="caution">
    <text evidence="1">The sequence shown here is derived from an EMBL/GenBank/DDBJ whole genome shotgun (WGS) entry which is preliminary data.</text>
</comment>
<accession>A0A5A5T7C5</accession>
<organism evidence="1 2">
    <name type="scientific">Dictyobacter arantiisoli</name>
    <dbReference type="NCBI Taxonomy" id="2014874"/>
    <lineage>
        <taxon>Bacteria</taxon>
        <taxon>Bacillati</taxon>
        <taxon>Chloroflexota</taxon>
        <taxon>Ktedonobacteria</taxon>
        <taxon>Ktedonobacterales</taxon>
        <taxon>Dictyobacteraceae</taxon>
        <taxon>Dictyobacter</taxon>
    </lineage>
</organism>
<dbReference type="InterPro" id="IPR023393">
    <property type="entry name" value="START-like_dom_sf"/>
</dbReference>
<evidence type="ECO:0008006" key="3">
    <source>
        <dbReference type="Google" id="ProtNLM"/>
    </source>
</evidence>
<dbReference type="SUPFAM" id="SSF55961">
    <property type="entry name" value="Bet v1-like"/>
    <property type="match status" value="1"/>
</dbReference>
<dbReference type="Proteomes" id="UP000322530">
    <property type="component" value="Unassembled WGS sequence"/>
</dbReference>
<dbReference type="AlphaFoldDB" id="A0A5A5T7C5"/>
<reference evidence="1 2" key="1">
    <citation type="submission" date="2019-01" db="EMBL/GenBank/DDBJ databases">
        <title>Draft genome sequence of Dictyobacter sp. Uno17.</title>
        <authorList>
            <person name="Wang C.M."/>
            <person name="Zheng Y."/>
            <person name="Sakai Y."/>
            <person name="Abe K."/>
            <person name="Yokota A."/>
            <person name="Yabe S."/>
        </authorList>
    </citation>
    <scope>NUCLEOTIDE SEQUENCE [LARGE SCALE GENOMIC DNA]</scope>
    <source>
        <strain evidence="1 2">Uno17</strain>
    </source>
</reference>
<dbReference type="OrthoDB" id="9801773at2"/>
<name>A0A5A5T7C5_9CHLR</name>
<gene>
    <name evidence="1" type="ORF">KDI_07190</name>
</gene>
<protein>
    <recommendedName>
        <fullName evidence="3">Cell division protein</fullName>
    </recommendedName>
</protein>